<organism evidence="1 2">
    <name type="scientific">Streptomyces europaeiscabiei</name>
    <dbReference type="NCBI Taxonomy" id="146819"/>
    <lineage>
        <taxon>Bacteria</taxon>
        <taxon>Bacillati</taxon>
        <taxon>Actinomycetota</taxon>
        <taxon>Actinomycetes</taxon>
        <taxon>Kitasatosporales</taxon>
        <taxon>Streptomycetaceae</taxon>
        <taxon>Streptomyces</taxon>
    </lineage>
</organism>
<comment type="caution">
    <text evidence="1">The sequence shown here is derived from an EMBL/GenBank/DDBJ whole genome shotgun (WGS) entry which is preliminary data.</text>
</comment>
<dbReference type="Proteomes" id="UP001273589">
    <property type="component" value="Unassembled WGS sequence"/>
</dbReference>
<sequence>MSPELLTGLVGLLGASLGAAGAVWAGSVTAKSQRQQTRDQLDATHLRWKLDNKRDVYLQLLKCASLWQSASWELHNALSLGTDGDERAETRRRKVGRWQEFAAMETAAKVFTTDTAVQAATDRLQGTLLALDRVTEDRYHGRERSEPDNWEEAFRTRSQACRAATATLAREIETALSLATMPPPATPGS</sequence>
<name>A0AAJ2PNQ7_9ACTN</name>
<reference evidence="1" key="1">
    <citation type="journal article" date="2023" name="Microb. Genom.">
        <title>Mesoterricola silvestris gen. nov., sp. nov., Mesoterricola sediminis sp. nov., Geothrix oryzae sp. nov., Geothrix edaphica sp. nov., Geothrix rubra sp. nov., and Geothrix limicola sp. nov., six novel members of Acidobacteriota isolated from soils.</title>
        <authorList>
            <person name="Weisberg A.J."/>
            <person name="Pearce E."/>
            <person name="Kramer C.G."/>
            <person name="Chang J.H."/>
            <person name="Clarke C.R."/>
        </authorList>
    </citation>
    <scope>NUCLEOTIDE SEQUENCE</scope>
    <source>
        <strain evidence="1">ND06-05F</strain>
    </source>
</reference>
<accession>A0AAJ2PNQ7</accession>
<dbReference type="EMBL" id="JARAWN010000056">
    <property type="protein sequence ID" value="MDX3130583.1"/>
    <property type="molecule type" value="Genomic_DNA"/>
</dbReference>
<dbReference type="AlphaFoldDB" id="A0AAJ2PNQ7"/>
<gene>
    <name evidence="1" type="ORF">PV367_12435</name>
</gene>
<protein>
    <submittedName>
        <fullName evidence="1">Uncharacterized protein</fullName>
    </submittedName>
</protein>
<proteinExistence type="predicted"/>
<evidence type="ECO:0000313" key="1">
    <source>
        <dbReference type="EMBL" id="MDX3130583.1"/>
    </source>
</evidence>
<evidence type="ECO:0000313" key="2">
    <source>
        <dbReference type="Proteomes" id="UP001273589"/>
    </source>
</evidence>
<dbReference type="RefSeq" id="WP_319691313.1">
    <property type="nucleotide sequence ID" value="NZ_JARAWN010000056.1"/>
</dbReference>